<keyword evidence="3 8" id="KW-0479">Metal-binding</keyword>
<dbReference type="EMBL" id="QWGR01000014">
    <property type="protein sequence ID" value="RIJ46506.1"/>
    <property type="molecule type" value="Genomic_DNA"/>
</dbReference>
<feature type="binding site" evidence="8">
    <location>
        <position position="160"/>
    </location>
    <ligand>
        <name>Mg(2+)</name>
        <dbReference type="ChEBI" id="CHEBI:18420"/>
    </ligand>
</feature>
<proteinExistence type="inferred from homology"/>
<accession>A0A399SR09</accession>
<comment type="caution">
    <text evidence="11">The sequence shown here is derived from an EMBL/GenBank/DDBJ whole genome shotgun (WGS) entry which is preliminary data.</text>
</comment>
<keyword evidence="2" id="KW-0597">Phosphoprotein</keyword>
<dbReference type="GO" id="GO:0004035">
    <property type="term" value="F:alkaline phosphatase activity"/>
    <property type="evidence" value="ECO:0007669"/>
    <property type="project" value="TreeGrafter"/>
</dbReference>
<comment type="similarity">
    <text evidence="1 9">Belongs to the alkaline phosphatase family.</text>
</comment>
<evidence type="ECO:0000256" key="4">
    <source>
        <dbReference type="ARBA" id="ARBA00022801"/>
    </source>
</evidence>
<feature type="chain" id="PRO_5017473561" evidence="10">
    <location>
        <begin position="23"/>
        <end position="388"/>
    </location>
</feature>
<comment type="cofactor">
    <cofactor evidence="8">
        <name>Mg(2+)</name>
        <dbReference type="ChEBI" id="CHEBI:18420"/>
    </cofactor>
    <text evidence="8">Binds 1 Mg(2+) ion.</text>
</comment>
<evidence type="ECO:0000313" key="12">
    <source>
        <dbReference type="Proteomes" id="UP000265926"/>
    </source>
</evidence>
<keyword evidence="6 8" id="KW-0460">Magnesium</keyword>
<evidence type="ECO:0000256" key="3">
    <source>
        <dbReference type="ARBA" id="ARBA00022723"/>
    </source>
</evidence>
<feature type="binding site" evidence="8">
    <location>
        <position position="66"/>
    </location>
    <ligand>
        <name>Mg(2+)</name>
        <dbReference type="ChEBI" id="CHEBI:18420"/>
    </ligand>
</feature>
<evidence type="ECO:0000256" key="7">
    <source>
        <dbReference type="PIRSR" id="PIRSR601952-1"/>
    </source>
</evidence>
<sequence length="388" mass="42628">MILRGKLGLLCLFSFISIALQAQENYKDVNTKNEHTVESVYEVKNYDQAKLKFRKKPKNVILLIGDGMGVSHVFAGMTANKGALNIQNMKNIGFSKTQSGNNYITDSAAGGTALACGVKTYNNAIGMDINKQPVKSILHYAEDNKKATGLVSTSAITHATPASFIAHVEKRVMYEDIASDFLNTDINVFIGGGYKHFTERKDGRNLVDELKGKGYMVYTDLDASSSFKDGKLAVLTADEHNPKYDERGNMLELATKKSLEILSNAEEDGFFLMVEGSQIDWGSHQNDASYVVGEVLDFDQTVGAVLEFAVKDKSTLVIVTADHETSGMSLEKGNMKKGYIKAGFTTGSHTGVMVPVFAFGSGAEEFQGIYENTEIFNKIFKLMRFKKD</sequence>
<evidence type="ECO:0000313" key="11">
    <source>
        <dbReference type="EMBL" id="RIJ46506.1"/>
    </source>
</evidence>
<evidence type="ECO:0000256" key="6">
    <source>
        <dbReference type="ARBA" id="ARBA00022842"/>
    </source>
</evidence>
<dbReference type="OrthoDB" id="9794455at2"/>
<dbReference type="PANTHER" id="PTHR11596">
    <property type="entry name" value="ALKALINE PHOSPHATASE"/>
    <property type="match status" value="1"/>
</dbReference>
<dbReference type="Gene3D" id="3.40.720.10">
    <property type="entry name" value="Alkaline Phosphatase, subunit A"/>
    <property type="match status" value="1"/>
</dbReference>
<feature type="binding site" evidence="8">
    <location>
        <position position="322"/>
    </location>
    <ligand>
        <name>Zn(2+)</name>
        <dbReference type="ChEBI" id="CHEBI:29105"/>
        <label>2</label>
    </ligand>
</feature>
<evidence type="ECO:0000256" key="1">
    <source>
        <dbReference type="ARBA" id="ARBA00005984"/>
    </source>
</evidence>
<feature type="binding site" evidence="8">
    <location>
        <position position="275"/>
    </location>
    <ligand>
        <name>Mg(2+)</name>
        <dbReference type="ChEBI" id="CHEBI:18420"/>
    </ligand>
</feature>
<organism evidence="11 12">
    <name type="scientific">Maribellus luteus</name>
    <dbReference type="NCBI Taxonomy" id="2305463"/>
    <lineage>
        <taxon>Bacteria</taxon>
        <taxon>Pseudomonadati</taxon>
        <taxon>Bacteroidota</taxon>
        <taxon>Bacteroidia</taxon>
        <taxon>Marinilabiliales</taxon>
        <taxon>Prolixibacteraceae</taxon>
        <taxon>Maribellus</taxon>
    </lineage>
</organism>
<evidence type="ECO:0000256" key="8">
    <source>
        <dbReference type="PIRSR" id="PIRSR601952-2"/>
    </source>
</evidence>
<feature type="binding site" evidence="8">
    <location>
        <position position="280"/>
    </location>
    <ligand>
        <name>Zn(2+)</name>
        <dbReference type="ChEBI" id="CHEBI:29105"/>
        <label>2</label>
    </ligand>
</feature>
<keyword evidence="5 8" id="KW-0862">Zinc</keyword>
<dbReference type="GO" id="GO:0046872">
    <property type="term" value="F:metal ion binding"/>
    <property type="evidence" value="ECO:0007669"/>
    <property type="project" value="UniProtKB-KW"/>
</dbReference>
<dbReference type="InterPro" id="IPR017850">
    <property type="entry name" value="Alkaline_phosphatase_core_sf"/>
</dbReference>
<dbReference type="SUPFAM" id="SSF53649">
    <property type="entry name" value="Alkaline phosphatase-like"/>
    <property type="match status" value="1"/>
</dbReference>
<dbReference type="InterPro" id="IPR001952">
    <property type="entry name" value="Alkaline_phosphatase"/>
</dbReference>
<gene>
    <name evidence="11" type="ORF">D1614_18800</name>
</gene>
<evidence type="ECO:0000256" key="2">
    <source>
        <dbReference type="ARBA" id="ARBA00022553"/>
    </source>
</evidence>
<feature type="binding site" evidence="8">
    <location>
        <position position="323"/>
    </location>
    <ligand>
        <name>Zn(2+)</name>
        <dbReference type="ChEBI" id="CHEBI:29105"/>
        <label>2</label>
    </ligand>
</feature>
<dbReference type="InterPro" id="IPR018299">
    <property type="entry name" value="Alkaline_phosphatase_AS"/>
</dbReference>
<evidence type="ECO:0000256" key="9">
    <source>
        <dbReference type="RuleBase" id="RU003946"/>
    </source>
</evidence>
<feature type="binding site" evidence="8">
    <location>
        <position position="284"/>
    </location>
    <ligand>
        <name>Zn(2+)</name>
        <dbReference type="ChEBI" id="CHEBI:29105"/>
        <label>2</label>
    </ligand>
</feature>
<dbReference type="Pfam" id="PF00245">
    <property type="entry name" value="Alk_phosphatase"/>
    <property type="match status" value="2"/>
</dbReference>
<comment type="cofactor">
    <cofactor evidence="8">
        <name>Zn(2+)</name>
        <dbReference type="ChEBI" id="CHEBI:29105"/>
    </cofactor>
    <text evidence="8">Binds 2 Zn(2+) ions.</text>
</comment>
<dbReference type="CDD" id="cd16012">
    <property type="entry name" value="ALP"/>
    <property type="match status" value="1"/>
</dbReference>
<feature type="active site" description="Phosphoserine intermediate" evidence="7">
    <location>
        <position position="107"/>
    </location>
</feature>
<dbReference type="AlphaFoldDB" id="A0A399SR09"/>
<reference evidence="11 12" key="1">
    <citation type="submission" date="2018-08" db="EMBL/GenBank/DDBJ databases">
        <title>Pallidiluteibacterium maritimus gen. nov., sp. nov., isolated from coastal sediment.</title>
        <authorList>
            <person name="Zhou L.Y."/>
        </authorList>
    </citation>
    <scope>NUCLEOTIDE SEQUENCE [LARGE SCALE GENOMIC DNA]</scope>
    <source>
        <strain evidence="11 12">XSD2</strain>
    </source>
</reference>
<dbReference type="PROSITE" id="PS00123">
    <property type="entry name" value="ALKALINE_PHOSPHATASE"/>
    <property type="match status" value="1"/>
</dbReference>
<protein>
    <submittedName>
        <fullName evidence="11">Alkaline phosphatase</fullName>
    </submittedName>
</protein>
<keyword evidence="12" id="KW-1185">Reference proteome</keyword>
<evidence type="ECO:0000256" key="5">
    <source>
        <dbReference type="ARBA" id="ARBA00022833"/>
    </source>
</evidence>
<feature type="binding site" evidence="8">
    <location>
        <position position="66"/>
    </location>
    <ligand>
        <name>Zn(2+)</name>
        <dbReference type="ChEBI" id="CHEBI:29105"/>
        <label>2</label>
    </ligand>
</feature>
<dbReference type="SMART" id="SM00098">
    <property type="entry name" value="alkPPc"/>
    <property type="match status" value="1"/>
</dbReference>
<dbReference type="PANTHER" id="PTHR11596:SF5">
    <property type="entry name" value="ALKALINE PHOSPHATASE"/>
    <property type="match status" value="1"/>
</dbReference>
<name>A0A399SR09_9BACT</name>
<keyword evidence="10" id="KW-0732">Signal</keyword>
<dbReference type="PRINTS" id="PR00113">
    <property type="entry name" value="ALKPHPHTASE"/>
</dbReference>
<feature type="signal peptide" evidence="10">
    <location>
        <begin position="1"/>
        <end position="22"/>
    </location>
</feature>
<evidence type="ECO:0000256" key="10">
    <source>
        <dbReference type="SAM" id="SignalP"/>
    </source>
</evidence>
<dbReference type="Proteomes" id="UP000265926">
    <property type="component" value="Unassembled WGS sequence"/>
</dbReference>
<feature type="binding site" evidence="8">
    <location>
        <position position="158"/>
    </location>
    <ligand>
        <name>Mg(2+)</name>
        <dbReference type="ChEBI" id="CHEBI:18420"/>
    </ligand>
</feature>
<keyword evidence="4" id="KW-0378">Hydrolase</keyword>